<sequence>MSNLNGWGLTARLISKHFGALGDRVSEAIANFDPETATEADRDRLADSLRQTAQKLAAARSSFQKEADDVVKLRQLIATDEQAAGTLGDRLAAGKISEATITLFCDELEANKARMPQELQEEADARQYMDELQTIVDALSKQLADFDSAAKKAMQALASARAQQDLQNLRAERQAQLAGLSGMRGNSSALNALTRRAQAISNEAAGLKIVTDIGQRPYEQAAELEAIRKSVSQPAIANESALARLQRLSGQQPAQLAAPAETATLALGKA</sequence>
<evidence type="ECO:0000313" key="2">
    <source>
        <dbReference type="Proteomes" id="UP000440498"/>
    </source>
</evidence>
<gene>
    <name evidence="1" type="ORF">GEV02_08950</name>
</gene>
<dbReference type="AlphaFoldDB" id="A0A6A7MZR2"/>
<comment type="caution">
    <text evidence="1">The sequence shown here is derived from an EMBL/GenBank/DDBJ whole genome shotgun (WGS) entry which is preliminary data.</text>
</comment>
<evidence type="ECO:0000313" key="1">
    <source>
        <dbReference type="EMBL" id="MQA38273.1"/>
    </source>
</evidence>
<protein>
    <recommendedName>
        <fullName evidence="3">PspA/IM30 family protein</fullName>
    </recommendedName>
</protein>
<proteinExistence type="predicted"/>
<reference evidence="1 2" key="1">
    <citation type="submission" date="2019-10" db="EMBL/GenBank/DDBJ databases">
        <title>Two novel species isolated from a subtropical stream in China.</title>
        <authorList>
            <person name="Lu H."/>
        </authorList>
    </citation>
    <scope>NUCLEOTIDE SEQUENCE [LARGE SCALE GENOMIC DNA]</scope>
    <source>
        <strain evidence="1 2">FT29W</strain>
    </source>
</reference>
<dbReference type="Proteomes" id="UP000440498">
    <property type="component" value="Unassembled WGS sequence"/>
</dbReference>
<name>A0A6A7MZR2_9BURK</name>
<organism evidence="1 2">
    <name type="scientific">Rugamonas aquatica</name>
    <dbReference type="NCBI Taxonomy" id="2743357"/>
    <lineage>
        <taxon>Bacteria</taxon>
        <taxon>Pseudomonadati</taxon>
        <taxon>Pseudomonadota</taxon>
        <taxon>Betaproteobacteria</taxon>
        <taxon>Burkholderiales</taxon>
        <taxon>Oxalobacteraceae</taxon>
        <taxon>Telluria group</taxon>
        <taxon>Rugamonas</taxon>
    </lineage>
</organism>
<accession>A0A6A7MZR2</accession>
<dbReference type="RefSeq" id="WP_070267979.1">
    <property type="nucleotide sequence ID" value="NZ_WHUG01000003.1"/>
</dbReference>
<keyword evidence="2" id="KW-1185">Reference proteome</keyword>
<dbReference type="EMBL" id="WHUG01000003">
    <property type="protein sequence ID" value="MQA38273.1"/>
    <property type="molecule type" value="Genomic_DNA"/>
</dbReference>
<evidence type="ECO:0008006" key="3">
    <source>
        <dbReference type="Google" id="ProtNLM"/>
    </source>
</evidence>